<dbReference type="SUPFAM" id="SSF48452">
    <property type="entry name" value="TPR-like"/>
    <property type="match status" value="1"/>
</dbReference>
<feature type="domain" description="SPOR" evidence="1">
    <location>
        <begin position="122"/>
        <end position="196"/>
    </location>
</feature>
<dbReference type="PANTHER" id="PTHR38687:SF1">
    <property type="entry name" value="CELL DIVISION PROTEIN DEDD"/>
    <property type="match status" value="1"/>
</dbReference>
<organism evidence="2">
    <name type="scientific">candidate division WOR-3 bacterium</name>
    <dbReference type="NCBI Taxonomy" id="2052148"/>
    <lineage>
        <taxon>Bacteria</taxon>
        <taxon>Bacteria division WOR-3</taxon>
    </lineage>
</organism>
<dbReference type="GO" id="GO:0042834">
    <property type="term" value="F:peptidoglycan binding"/>
    <property type="evidence" value="ECO:0007669"/>
    <property type="project" value="InterPro"/>
</dbReference>
<dbReference type="AlphaFoldDB" id="A0A7C0ZGT5"/>
<dbReference type="InterPro" id="IPR011990">
    <property type="entry name" value="TPR-like_helical_dom_sf"/>
</dbReference>
<reference evidence="2" key="1">
    <citation type="journal article" date="2020" name="mSystems">
        <title>Genome- and Community-Level Interaction Insights into Carbon Utilization and Element Cycling Functions of Hydrothermarchaeota in Hydrothermal Sediment.</title>
        <authorList>
            <person name="Zhou Z."/>
            <person name="Liu Y."/>
            <person name="Xu W."/>
            <person name="Pan J."/>
            <person name="Luo Z.H."/>
            <person name="Li M."/>
        </authorList>
    </citation>
    <scope>NUCLEOTIDE SEQUENCE [LARGE SCALE GENOMIC DNA]</scope>
    <source>
        <strain evidence="2">HyVt-102</strain>
    </source>
</reference>
<dbReference type="InterPro" id="IPR019734">
    <property type="entry name" value="TPR_rpt"/>
</dbReference>
<dbReference type="Pfam" id="PF05036">
    <property type="entry name" value="SPOR"/>
    <property type="match status" value="1"/>
</dbReference>
<dbReference type="Pfam" id="PF13174">
    <property type="entry name" value="TPR_6"/>
    <property type="match status" value="1"/>
</dbReference>
<evidence type="ECO:0000313" key="2">
    <source>
        <dbReference type="EMBL" id="HDI82563.1"/>
    </source>
</evidence>
<dbReference type="EMBL" id="DQWE01000093">
    <property type="protein sequence ID" value="HDI82563.1"/>
    <property type="molecule type" value="Genomic_DNA"/>
</dbReference>
<dbReference type="InterPro" id="IPR007730">
    <property type="entry name" value="SPOR-like_dom"/>
</dbReference>
<dbReference type="InterPro" id="IPR036680">
    <property type="entry name" value="SPOR-like_sf"/>
</dbReference>
<dbReference type="GO" id="GO:0032506">
    <property type="term" value="P:cytokinetic process"/>
    <property type="evidence" value="ECO:0007669"/>
    <property type="project" value="TreeGrafter"/>
</dbReference>
<dbReference type="GO" id="GO:0032153">
    <property type="term" value="C:cell division site"/>
    <property type="evidence" value="ECO:0007669"/>
    <property type="project" value="TreeGrafter"/>
</dbReference>
<dbReference type="SUPFAM" id="SSF110997">
    <property type="entry name" value="Sporulation related repeat"/>
    <property type="match status" value="1"/>
</dbReference>
<comment type="caution">
    <text evidence="2">The sequence shown here is derived from an EMBL/GenBank/DDBJ whole genome shotgun (WGS) entry which is preliminary data.</text>
</comment>
<name>A0A7C0ZGT5_UNCW3</name>
<dbReference type="Proteomes" id="UP000885847">
    <property type="component" value="Unassembled WGS sequence"/>
</dbReference>
<proteinExistence type="predicted"/>
<dbReference type="GO" id="GO:0030428">
    <property type="term" value="C:cell septum"/>
    <property type="evidence" value="ECO:0007669"/>
    <property type="project" value="TreeGrafter"/>
</dbReference>
<dbReference type="Gene3D" id="3.30.70.1070">
    <property type="entry name" value="Sporulation related repeat"/>
    <property type="match status" value="1"/>
</dbReference>
<accession>A0A7C0ZGT5</accession>
<sequence length="198" mass="23123">MIILLLFSTCVPVKTAFKTPAESLYYRAIQITEPLKAIKIYRDIAVKYPDTPQADSSLFRIAMFYYIQKDYRQAATTFKNIINKGEKSPLYERAGYWAWKCYRILGEKKLAEQIKKGEQTKTTPRGKYTIQMGAFKDMRWAENMYQRLKLLGYDAFIKKSPTLIKVYVGGFSTRDEAKDVLKELKNKGFEGFITRFPR</sequence>
<dbReference type="Gene3D" id="1.25.40.10">
    <property type="entry name" value="Tetratricopeptide repeat domain"/>
    <property type="match status" value="1"/>
</dbReference>
<dbReference type="InterPro" id="IPR052521">
    <property type="entry name" value="Cell_div_SPOR-domain"/>
</dbReference>
<dbReference type="PROSITE" id="PS51724">
    <property type="entry name" value="SPOR"/>
    <property type="match status" value="1"/>
</dbReference>
<protein>
    <submittedName>
        <fullName evidence="2">Tetratricopeptide repeat protein</fullName>
    </submittedName>
</protein>
<dbReference type="PANTHER" id="PTHR38687">
    <property type="entry name" value="CELL DIVISION PROTEIN DEDD-RELATED"/>
    <property type="match status" value="1"/>
</dbReference>
<evidence type="ECO:0000259" key="1">
    <source>
        <dbReference type="PROSITE" id="PS51724"/>
    </source>
</evidence>
<gene>
    <name evidence="2" type="ORF">ENF18_02075</name>
</gene>